<dbReference type="RefSeq" id="WP_222535025.1">
    <property type="nucleotide sequence ID" value="NZ_CP157803.1"/>
</dbReference>
<dbReference type="KEGG" id="mamm:ABNF92_19505"/>
<evidence type="ECO:0000256" key="1">
    <source>
        <dbReference type="SAM" id="Coils"/>
    </source>
</evidence>
<sequence>MNSELSLPENLDDAQLRCWLIDKIETLDSFKRSIKAQLLSADRGEVRRDADWRDRATRKLHHLKTERERYRAALSEVNQRIRAARALKSRGGQEVEACQAFVELAQRHLAKEDFVWLWRQAEQAASQSAQKSADNEEGNHGQA</sequence>
<accession>A0AAU7MTB5</accession>
<keyword evidence="1" id="KW-0175">Coiled coil</keyword>
<protein>
    <submittedName>
        <fullName evidence="2">Uncharacterized protein</fullName>
    </submittedName>
</protein>
<dbReference type="AlphaFoldDB" id="A0AAU7MTB5"/>
<feature type="coiled-coil region" evidence="1">
    <location>
        <begin position="53"/>
        <end position="87"/>
    </location>
</feature>
<name>A0AAU7MTB5_9GAMM</name>
<evidence type="ECO:0000313" key="2">
    <source>
        <dbReference type="EMBL" id="XBQ21595.1"/>
    </source>
</evidence>
<proteinExistence type="predicted"/>
<organism evidence="2">
    <name type="scientific">Marinobacter sp. MMG032</name>
    <dbReference type="NCBI Taxonomy" id="3158548"/>
    <lineage>
        <taxon>Bacteria</taxon>
        <taxon>Pseudomonadati</taxon>
        <taxon>Pseudomonadota</taxon>
        <taxon>Gammaproteobacteria</taxon>
        <taxon>Pseudomonadales</taxon>
        <taxon>Marinobacteraceae</taxon>
        <taxon>Marinobacter</taxon>
    </lineage>
</organism>
<dbReference type="EMBL" id="CP157803">
    <property type="protein sequence ID" value="XBQ21595.1"/>
    <property type="molecule type" value="Genomic_DNA"/>
</dbReference>
<reference evidence="2" key="1">
    <citation type="submission" date="2024-05" db="EMBL/GenBank/DDBJ databases">
        <title>Draft Genome Sequences of Flagellimonas sp. MMG031 and Marinobacter sp. MMG032 Isolated from the dinoflagellate Symbiodinium pilosum.</title>
        <authorList>
            <person name="Shikuma N.J."/>
            <person name="Farrell M.V."/>
        </authorList>
    </citation>
    <scope>NUCLEOTIDE SEQUENCE</scope>
    <source>
        <strain evidence="2">MMG032</strain>
        <plasmid evidence="2">unnaned</plasmid>
    </source>
</reference>
<geneLocation type="plasmid" evidence="2">
    <name>unnaned</name>
</geneLocation>
<keyword evidence="2" id="KW-0614">Plasmid</keyword>
<gene>
    <name evidence="2" type="ORF">ABNF92_19505</name>
</gene>